<keyword evidence="9" id="KW-0547">Nucleotide-binding</keyword>
<feature type="domain" description="GGDEF" evidence="15">
    <location>
        <begin position="330"/>
        <end position="463"/>
    </location>
</feature>
<dbReference type="InterPro" id="IPR012292">
    <property type="entry name" value="Globin/Proto"/>
</dbReference>
<dbReference type="SMART" id="SM00267">
    <property type="entry name" value="GGDEF"/>
    <property type="match status" value="1"/>
</dbReference>
<dbReference type="InterPro" id="IPR039435">
    <property type="entry name" value="DosC_GS"/>
</dbReference>
<dbReference type="Gene3D" id="1.10.490.10">
    <property type="entry name" value="Globins"/>
    <property type="match status" value="1"/>
</dbReference>
<evidence type="ECO:0000256" key="4">
    <source>
        <dbReference type="ARBA" id="ARBA00012528"/>
    </source>
</evidence>
<dbReference type="EMBL" id="CP081864">
    <property type="protein sequence ID" value="QZN97280.1"/>
    <property type="molecule type" value="Genomic_DNA"/>
</dbReference>
<dbReference type="InterPro" id="IPR050469">
    <property type="entry name" value="Diguanylate_Cyclase"/>
</dbReference>
<dbReference type="RefSeq" id="WP_222160314.1">
    <property type="nucleotide sequence ID" value="NZ_CP081864.1"/>
</dbReference>
<evidence type="ECO:0000256" key="2">
    <source>
        <dbReference type="ARBA" id="ARBA00001971"/>
    </source>
</evidence>
<keyword evidence="11" id="KW-0408">Iron</keyword>
<comment type="catalytic activity">
    <reaction evidence="14">
        <text>2 GTP = 3',3'-c-di-GMP + 2 diphosphate</text>
        <dbReference type="Rhea" id="RHEA:24898"/>
        <dbReference type="ChEBI" id="CHEBI:33019"/>
        <dbReference type="ChEBI" id="CHEBI:37565"/>
        <dbReference type="ChEBI" id="CHEBI:58805"/>
        <dbReference type="EC" id="2.7.7.65"/>
    </reaction>
</comment>
<sequence length="468" mass="53209">MTISVKNDYHIEPLLSEWRTLVEITQPEAHALLHSLSDDEVRYLVDRFYDYMLNDEHAHRYLNTRQVTEQLSISMFHWLRSVLGSAQQDLAALLAQQHHVGVGHARIGLPIDLVARGARKLKNDLYPLLTNKGEHSPFVINSALCFSGLAMDTALEAMTIAYSPTYKNAMRDQERYRVLSVYDDVSVERERQLGALMNWENQFIYHVATELPLADISLLGRSEFGLWFSHKGKHLFGFPDLLRETDTLIDKVDREIGAAAPAAIAQAEARMRLLRNVRQLTGQITLIITSMFDELVKFENGKDPLTNLLNRRFIPTIMRREIALATSTRKPFTLVMMDVDHFKQVNDRYGHDTGDATLKSISAMIYDHVRSSDYVFRYGGEEFMVLLVETSLHQANVIVDTLREKVAATAISAFGSQSFSVTLSIGVAEFDYHPDYQRLIDNADAALYQAKSSGRNRVELHGRDPIYS</sequence>
<keyword evidence="6" id="KW-0349">Heme</keyword>
<evidence type="ECO:0000256" key="12">
    <source>
        <dbReference type="ARBA" id="ARBA00023134"/>
    </source>
</evidence>
<reference evidence="16 17" key="1">
    <citation type="submission" date="2021-08" db="EMBL/GenBank/DDBJ databases">
        <title>Culture and genomic analysis of Symbiopectobacterium purcellii sp. nov. gen. nov., isolated from the leafhopper Empoasca decipiens.</title>
        <authorList>
            <person name="Nadal-Jimenez P."/>
            <person name="Siozios S."/>
            <person name="Halliday N."/>
            <person name="Camara M."/>
            <person name="Hurst G.D.D."/>
        </authorList>
    </citation>
    <scope>NUCLEOTIDE SEQUENCE [LARGE SCALE GENOMIC DNA]</scope>
    <source>
        <strain evidence="16 17">SyEd1</strain>
    </source>
</reference>
<evidence type="ECO:0000256" key="5">
    <source>
        <dbReference type="ARBA" id="ARBA00015125"/>
    </source>
</evidence>
<dbReference type="PANTHER" id="PTHR45138">
    <property type="entry name" value="REGULATORY COMPONENTS OF SENSORY TRANSDUCTION SYSTEM"/>
    <property type="match status" value="1"/>
</dbReference>
<evidence type="ECO:0000256" key="1">
    <source>
        <dbReference type="ARBA" id="ARBA00001946"/>
    </source>
</evidence>
<comment type="cofactor">
    <cofactor evidence="2">
        <name>heme</name>
        <dbReference type="ChEBI" id="CHEBI:30413"/>
    </cofactor>
</comment>
<evidence type="ECO:0000256" key="8">
    <source>
        <dbReference type="ARBA" id="ARBA00022723"/>
    </source>
</evidence>
<protein>
    <recommendedName>
        <fullName evidence="5">Diguanylate cyclase DosC</fullName>
        <ecNumber evidence="4">2.7.7.65</ecNumber>
    </recommendedName>
    <alternativeName>
        <fullName evidence="13">Direct oxygen-sensing cyclase</fullName>
    </alternativeName>
</protein>
<evidence type="ECO:0000256" key="10">
    <source>
        <dbReference type="ARBA" id="ARBA00022842"/>
    </source>
</evidence>
<evidence type="ECO:0000256" key="14">
    <source>
        <dbReference type="ARBA" id="ARBA00034247"/>
    </source>
</evidence>
<dbReference type="InterPro" id="IPR048442">
    <property type="entry name" value="DosC_2nd"/>
</dbReference>
<dbReference type="InterPro" id="IPR000160">
    <property type="entry name" value="GGDEF_dom"/>
</dbReference>
<evidence type="ECO:0000256" key="7">
    <source>
        <dbReference type="ARBA" id="ARBA00022679"/>
    </source>
</evidence>
<evidence type="ECO:0000256" key="13">
    <source>
        <dbReference type="ARBA" id="ARBA00029839"/>
    </source>
</evidence>
<evidence type="ECO:0000256" key="9">
    <source>
        <dbReference type="ARBA" id="ARBA00022741"/>
    </source>
</evidence>
<keyword evidence="12" id="KW-0342">GTP-binding</keyword>
<dbReference type="SUPFAM" id="SSF55073">
    <property type="entry name" value="Nucleotide cyclase"/>
    <property type="match status" value="1"/>
</dbReference>
<dbReference type="CDD" id="cd14757">
    <property type="entry name" value="GS_EcDosC-like_GGDEF"/>
    <property type="match status" value="1"/>
</dbReference>
<dbReference type="Pfam" id="PF21118">
    <property type="entry name" value="DosC_2nd"/>
    <property type="match status" value="1"/>
</dbReference>
<dbReference type="InterPro" id="IPR009050">
    <property type="entry name" value="Globin-like_sf"/>
</dbReference>
<dbReference type="SUPFAM" id="SSF46458">
    <property type="entry name" value="Globin-like"/>
    <property type="match status" value="1"/>
</dbReference>
<comment type="cofactor">
    <cofactor evidence="1">
        <name>Mg(2+)</name>
        <dbReference type="ChEBI" id="CHEBI:18420"/>
    </cofactor>
</comment>
<dbReference type="EC" id="2.7.7.65" evidence="4"/>
<dbReference type="InterPro" id="IPR029787">
    <property type="entry name" value="Nucleotide_cyclase"/>
</dbReference>
<accession>A0ABX9AWD8</accession>
<name>A0ABX9AWD8_9ENTR</name>
<dbReference type="PROSITE" id="PS50887">
    <property type="entry name" value="GGDEF"/>
    <property type="match status" value="1"/>
</dbReference>
<dbReference type="InterPro" id="IPR044398">
    <property type="entry name" value="Globin-sensor_dom"/>
</dbReference>
<dbReference type="InterPro" id="IPR043128">
    <property type="entry name" value="Rev_trsase/Diguanyl_cyclase"/>
</dbReference>
<organism evidence="16 17">
    <name type="scientific">Symbiopectobacterium purcellii</name>
    <dbReference type="NCBI Taxonomy" id="2871826"/>
    <lineage>
        <taxon>Bacteria</taxon>
        <taxon>Pseudomonadati</taxon>
        <taxon>Pseudomonadota</taxon>
        <taxon>Gammaproteobacteria</taxon>
        <taxon>Enterobacterales</taxon>
        <taxon>Enterobacteriaceae</taxon>
    </lineage>
</organism>
<dbReference type="Proteomes" id="UP000825886">
    <property type="component" value="Chromosome"/>
</dbReference>
<dbReference type="CDD" id="cd01949">
    <property type="entry name" value="GGDEF"/>
    <property type="match status" value="1"/>
</dbReference>
<evidence type="ECO:0000313" key="17">
    <source>
        <dbReference type="Proteomes" id="UP000825886"/>
    </source>
</evidence>
<evidence type="ECO:0000256" key="3">
    <source>
        <dbReference type="ARBA" id="ARBA00004665"/>
    </source>
</evidence>
<evidence type="ECO:0000256" key="11">
    <source>
        <dbReference type="ARBA" id="ARBA00023004"/>
    </source>
</evidence>
<dbReference type="Pfam" id="PF00990">
    <property type="entry name" value="GGDEF"/>
    <property type="match status" value="1"/>
</dbReference>
<evidence type="ECO:0000259" key="15">
    <source>
        <dbReference type="PROSITE" id="PS50887"/>
    </source>
</evidence>
<dbReference type="Pfam" id="PF11563">
    <property type="entry name" value="Protoglobin"/>
    <property type="match status" value="1"/>
</dbReference>
<proteinExistence type="predicted"/>
<evidence type="ECO:0000256" key="6">
    <source>
        <dbReference type="ARBA" id="ARBA00022617"/>
    </source>
</evidence>
<keyword evidence="8" id="KW-0479">Metal-binding</keyword>
<dbReference type="PANTHER" id="PTHR45138:SF9">
    <property type="entry name" value="DIGUANYLATE CYCLASE DGCM-RELATED"/>
    <property type="match status" value="1"/>
</dbReference>
<gene>
    <name evidence="16" type="ORF">K6K13_08000</name>
</gene>
<keyword evidence="17" id="KW-1185">Reference proteome</keyword>
<dbReference type="NCBIfam" id="TIGR00254">
    <property type="entry name" value="GGDEF"/>
    <property type="match status" value="1"/>
</dbReference>
<comment type="pathway">
    <text evidence="3">Purine metabolism; 3',5'-cyclic di-GMP biosynthesis.</text>
</comment>
<keyword evidence="10" id="KW-0460">Magnesium</keyword>
<dbReference type="Gene3D" id="3.30.70.270">
    <property type="match status" value="1"/>
</dbReference>
<evidence type="ECO:0000313" key="16">
    <source>
        <dbReference type="EMBL" id="QZN97280.1"/>
    </source>
</evidence>
<keyword evidence="7" id="KW-0808">Transferase</keyword>